<dbReference type="PIRSF" id="PIRSF000709">
    <property type="entry name" value="6PFK_2-Ptase"/>
    <property type="match status" value="1"/>
</dbReference>
<evidence type="ECO:0000256" key="2">
    <source>
        <dbReference type="PIRSR" id="PIRSR613078-2"/>
    </source>
</evidence>
<dbReference type="GO" id="GO:0005737">
    <property type="term" value="C:cytoplasm"/>
    <property type="evidence" value="ECO:0007669"/>
    <property type="project" value="TreeGrafter"/>
</dbReference>
<dbReference type="EMBL" id="FQUI01000003">
    <property type="protein sequence ID" value="SHE36678.1"/>
    <property type="molecule type" value="Genomic_DNA"/>
</dbReference>
<evidence type="ECO:0000256" key="1">
    <source>
        <dbReference type="PIRSR" id="PIRSR613078-1"/>
    </source>
</evidence>
<dbReference type="STRING" id="1122195.SAMN02745164_00284"/>
<dbReference type="Proteomes" id="UP000184334">
    <property type="component" value="Unassembled WGS sequence"/>
</dbReference>
<sequence length="212" mass="24877">MKIFLVRHGMTDWNLERKWQGNVDIELNEIGLKQAENLGKRFKNEHFAKVYTSPLKRAYKTALPIAKNIKTEPKIIKDFMEVHVSLWNGYNINQVKKRFTKEFELWSNDPWAFVNGVESLGEVQQRGVKALKNVIAENNDNIVIVSHALLIRTIICWVLNLPLNQHRHFMLDNASVTTIEFNENKLRLLNLNETWHLDLEKIIHPKTVEEEI</sequence>
<dbReference type="OrthoDB" id="9781415at2"/>
<dbReference type="CDD" id="cd07067">
    <property type="entry name" value="HP_PGM_like"/>
    <property type="match status" value="1"/>
</dbReference>
<gene>
    <name evidence="3" type="ORF">SAMN02745164_00284</name>
</gene>
<dbReference type="InterPro" id="IPR050275">
    <property type="entry name" value="PGM_Phosphatase"/>
</dbReference>
<comment type="caution">
    <text evidence="3">The sequence shown here is derived from an EMBL/GenBank/DDBJ whole genome shotgun (WGS) entry which is preliminary data.</text>
</comment>
<keyword evidence="4" id="KW-1185">Reference proteome</keyword>
<dbReference type="SMART" id="SM00855">
    <property type="entry name" value="PGAM"/>
    <property type="match status" value="1"/>
</dbReference>
<dbReference type="InterPro" id="IPR013078">
    <property type="entry name" value="His_Pase_superF_clade-1"/>
</dbReference>
<dbReference type="PANTHER" id="PTHR48100:SF59">
    <property type="entry name" value="ADENOSYLCOBALAMIN_ALPHA-RIBAZOLE PHOSPHATASE"/>
    <property type="match status" value="1"/>
</dbReference>
<feature type="active site" description="Proton donor/acceptor" evidence="1">
    <location>
        <position position="81"/>
    </location>
</feature>
<feature type="active site" description="Tele-phosphohistidine intermediate" evidence="1">
    <location>
        <position position="8"/>
    </location>
</feature>
<dbReference type="Pfam" id="PF00300">
    <property type="entry name" value="His_Phos_1"/>
    <property type="match status" value="1"/>
</dbReference>
<dbReference type="RefSeq" id="WP_072862679.1">
    <property type="nucleotide sequence ID" value="NZ_FQUI01000003.1"/>
</dbReference>
<proteinExistence type="predicted"/>
<dbReference type="GO" id="GO:0016791">
    <property type="term" value="F:phosphatase activity"/>
    <property type="evidence" value="ECO:0007669"/>
    <property type="project" value="TreeGrafter"/>
</dbReference>
<feature type="binding site" evidence="2">
    <location>
        <position position="57"/>
    </location>
    <ligand>
        <name>substrate</name>
    </ligand>
</feature>
<evidence type="ECO:0000313" key="3">
    <source>
        <dbReference type="EMBL" id="SHE36678.1"/>
    </source>
</evidence>
<reference evidence="3" key="1">
    <citation type="submission" date="2016-11" db="EMBL/GenBank/DDBJ databases">
        <authorList>
            <person name="Varghese N."/>
            <person name="Submissions S."/>
        </authorList>
    </citation>
    <scope>NUCLEOTIDE SEQUENCE [LARGE SCALE GENOMIC DNA]</scope>
    <source>
        <strain evidence="3">DSM 16785</strain>
    </source>
</reference>
<dbReference type="InterPro" id="IPR029033">
    <property type="entry name" value="His_PPase_superfam"/>
</dbReference>
<protein>
    <submittedName>
        <fullName evidence="3">Probable phosphoglycerate mutase</fullName>
    </submittedName>
</protein>
<dbReference type="PANTHER" id="PTHR48100">
    <property type="entry name" value="BROAD-SPECIFICITY PHOSPHATASE YOR283W-RELATED"/>
    <property type="match status" value="1"/>
</dbReference>
<evidence type="ECO:0000313" key="4">
    <source>
        <dbReference type="Proteomes" id="UP000184334"/>
    </source>
</evidence>
<organism evidence="3 4">
    <name type="scientific">Marinitoga hydrogenitolerans (strain DSM 16785 / JCM 12826 / AT1271)</name>
    <dbReference type="NCBI Taxonomy" id="1122195"/>
    <lineage>
        <taxon>Bacteria</taxon>
        <taxon>Thermotogati</taxon>
        <taxon>Thermotogota</taxon>
        <taxon>Thermotogae</taxon>
        <taxon>Petrotogales</taxon>
        <taxon>Petrotogaceae</taxon>
        <taxon>Marinitoga</taxon>
    </lineage>
</organism>
<dbReference type="Gene3D" id="3.40.50.1240">
    <property type="entry name" value="Phosphoglycerate mutase-like"/>
    <property type="match status" value="1"/>
</dbReference>
<dbReference type="SUPFAM" id="SSF53254">
    <property type="entry name" value="Phosphoglycerate mutase-like"/>
    <property type="match status" value="1"/>
</dbReference>
<accession>A0A1M4SX09</accession>
<feature type="binding site" evidence="2">
    <location>
        <begin position="7"/>
        <end position="14"/>
    </location>
    <ligand>
        <name>substrate</name>
    </ligand>
</feature>
<name>A0A1M4SX09_MARH1</name>
<dbReference type="AlphaFoldDB" id="A0A1M4SX09"/>